<feature type="region of interest" description="Disordered" evidence="3">
    <location>
        <begin position="2300"/>
        <end position="2385"/>
    </location>
</feature>
<feature type="region of interest" description="Disordered" evidence="3">
    <location>
        <begin position="1869"/>
        <end position="2208"/>
    </location>
</feature>
<reference evidence="6" key="1">
    <citation type="journal article" date="2023" name="PLoS Negl. Trop. Dis.">
        <title>A genome sequence for Biomphalaria pfeifferi, the major vector snail for the human-infecting parasite Schistosoma mansoni.</title>
        <authorList>
            <person name="Bu L."/>
            <person name="Lu L."/>
            <person name="Laidemitt M.R."/>
            <person name="Zhang S.M."/>
            <person name="Mutuku M."/>
            <person name="Mkoji G."/>
            <person name="Steinauer M."/>
            <person name="Loker E.S."/>
        </authorList>
    </citation>
    <scope>NUCLEOTIDE SEQUENCE</scope>
    <source>
        <strain evidence="6">KasaAsao</strain>
    </source>
</reference>
<dbReference type="GO" id="GO:0005634">
    <property type="term" value="C:nucleus"/>
    <property type="evidence" value="ECO:0007669"/>
    <property type="project" value="UniProtKB-SubCell"/>
</dbReference>
<reference evidence="6" key="2">
    <citation type="submission" date="2023-04" db="EMBL/GenBank/DDBJ databases">
        <authorList>
            <person name="Bu L."/>
            <person name="Lu L."/>
            <person name="Laidemitt M.R."/>
            <person name="Zhang S.M."/>
            <person name="Mutuku M."/>
            <person name="Mkoji G."/>
            <person name="Steinauer M."/>
            <person name="Loker E.S."/>
        </authorList>
    </citation>
    <scope>NUCLEOTIDE SEQUENCE</scope>
    <source>
        <strain evidence="6">KasaAsao</strain>
        <tissue evidence="6">Whole Snail</tissue>
    </source>
</reference>
<feature type="compositionally biased region" description="Basic and acidic residues" evidence="3">
    <location>
        <begin position="1538"/>
        <end position="1547"/>
    </location>
</feature>
<dbReference type="SUPFAM" id="SSF50978">
    <property type="entry name" value="WD40 repeat-like"/>
    <property type="match status" value="1"/>
</dbReference>
<organism evidence="6 7">
    <name type="scientific">Biomphalaria pfeifferi</name>
    <name type="common">Bloodfluke planorb</name>
    <name type="synonym">Freshwater snail</name>
    <dbReference type="NCBI Taxonomy" id="112525"/>
    <lineage>
        <taxon>Eukaryota</taxon>
        <taxon>Metazoa</taxon>
        <taxon>Spiralia</taxon>
        <taxon>Lophotrochozoa</taxon>
        <taxon>Mollusca</taxon>
        <taxon>Gastropoda</taxon>
        <taxon>Heterobranchia</taxon>
        <taxon>Euthyneura</taxon>
        <taxon>Panpulmonata</taxon>
        <taxon>Hygrophila</taxon>
        <taxon>Lymnaeoidea</taxon>
        <taxon>Planorbidae</taxon>
        <taxon>Biomphalaria</taxon>
    </lineage>
</organism>
<name>A0AAD8BVQ7_BIOPF</name>
<feature type="compositionally biased region" description="Basic and acidic residues" evidence="3">
    <location>
        <begin position="1728"/>
        <end position="1739"/>
    </location>
</feature>
<evidence type="ECO:0000259" key="4">
    <source>
        <dbReference type="Pfam" id="PF13934"/>
    </source>
</evidence>
<feature type="compositionally biased region" description="Low complexity" evidence="3">
    <location>
        <begin position="1517"/>
        <end position="1530"/>
    </location>
</feature>
<dbReference type="PANTHER" id="PTHR21583">
    <property type="entry name" value="ELYS PROTEIN"/>
    <property type="match status" value="1"/>
</dbReference>
<feature type="compositionally biased region" description="Polar residues" evidence="3">
    <location>
        <begin position="2376"/>
        <end position="2385"/>
    </location>
</feature>
<comment type="subcellular location">
    <subcellularLocation>
        <location evidence="1">Nucleus</location>
    </subcellularLocation>
</comment>
<keyword evidence="7" id="KW-1185">Reference proteome</keyword>
<feature type="region of interest" description="Disordered" evidence="3">
    <location>
        <begin position="1515"/>
        <end position="1854"/>
    </location>
</feature>
<feature type="compositionally biased region" description="Polar residues" evidence="3">
    <location>
        <begin position="1594"/>
        <end position="1610"/>
    </location>
</feature>
<dbReference type="PANTHER" id="PTHR21583:SF8">
    <property type="entry name" value="PROTEIN ELYS"/>
    <property type="match status" value="1"/>
</dbReference>
<evidence type="ECO:0000256" key="1">
    <source>
        <dbReference type="ARBA" id="ARBA00004123"/>
    </source>
</evidence>
<feature type="compositionally biased region" description="Polar residues" evidence="3">
    <location>
        <begin position="1619"/>
        <end position="1630"/>
    </location>
</feature>
<dbReference type="InterPro" id="IPR052620">
    <property type="entry name" value="ELYS/MEL-28_NucAsmblyFactor"/>
</dbReference>
<sequence>MKLELKPDVLQVLQGHGIAATHAGTSKDCQISWIYKDSLLEVLASQTNEILASWRFGKALKDVDTCITFVKDFKIHGGYLLLVALTNSTDLGQLCIFSVGLRKVLQVIEVPQKITALEVIFANTDDEIPKWILSRHLQFFCGLAAVGTIGGYVYLLDLCLDRLMLQLSTEERPKKMMIISPCVVDGDARRLQAISYDKHIAVLLDGKRQDDTVQKVIDEDYVNVTSLKYLEQAGILAIGFNFGCFQLWKLYNPVLDYSSRFVPNSVQVSNFVVQEPENDPRNFVYLWVVHDEDSEDNVACSCLYQLSFAKKDIYAGFGMFYDELESVCPRLDHKFTLDPYSKDTKTTWNSSLVASYTILNPFYTPPLTLTDSFEEGLFGNDRSLSIFVWKAEGKQGGDEVKHWMAIFDLNRWYHAQMPHSVRCIGSSLQVCSYWAVYCLDHVVSLSPYSLLNVEVSGDRVLRFINNSPLPPEEHSFPSALQLTSIRFITPDRFIQGRCDGWQGQLLKQFEQNGVEYLVSPADFYYQCLRARLLPQSYLEEKVKGPEYQREVLLNLALERGLACTLISDCVQKWSDGDFAEQGCTLTMLLNWAWRMVGNIKDSWHLTCEMLYDNSGHQLDARTDLQLKSLTNSLTQLKKIFTMLIAQTGPTTEKGQQELEIRLDTINILLMHFEMVRWCVSINLLPEIDCESGDTSGLFVYPRSELNDMYKKRRVELNNRKGIVNKLSLLLIDELVECQGPAVKNLWESFGGGGCYPPSSMQGIVNMYLLDEISVELKHAITLYLLQDLAALDKTEAGRSSLASFVERFILSPSLVHQVQGLWFIDHKDFEEGVRHLANPTVHEELCQNWKHISVVNTLLAQSEGLAATRFLHTKCVLNGSPQEQQLYISVLIDNKQLNQALEYMRVCQHDKNFADLMFHLLNECQKYKLLGHLLQHHLTEKEEYFLEQYLRRKGEPHSLEPLFLYYLHHSRFLQAYQLNEDMKRMDKMDAMSGSYGRAITRNKLMEAYLRVLPEATKKLLLEKKAVSKPVLKRFECVRPKPLSTVVRNIDHSAMSRSNFVLALMDKIQEAKDMCHRAESQPEEEVEETQKVKDSDVEMPLLRTPRPTRTSTLRASEVIYPEINQSPLPSNPLSVVKRKTLSMLENENLNGNVSLHQLTMECLQLLQTPTRSQLKKSPGFSSKGPLHIKTPQSILKVRNLSKSHLHTHDTGSTKRLSGSLSKKFGFSKSETSVHISPLHPVVDEKDLLATPILHTSASASQKQLRFVGVSPSPTTSPVLAPAESNSLEIQESIRLRDTSITPPLVREGSETPPPDETEEIDAACQQQILVEKNSLDATSTEDIYSHQVHSTDSLDAPSAMETCQEETDRLTAGVQENITSISSSPVLVTEDLDVSDLVRPDLHPSQPTSPTDVVVDEEILFQASSNINRNSGVCLTPSMTSSPIETVELASLDVSLVTAESEEREEEVEVSQVIYKADYKRRLERIGPTLMKAFTHTAVESKVVRTSCHNEVTVDVASSSSEIQPPSTSITLANVSPDRTTDQQKRGDSPPATPPLSKKAKLMVKNKSNEADQLVDRIEQEEPRRRKTPERKFPSRSSENVPIETSRTSPSRVLHRSADRSSQQPDNSPSPVRNLRRTPERKSPSRRTISFETVVTESSEPGSPSRTRRKTPDRKSPSRSDTVSISLSVAQESPLKNMSGPNDPESKKEVRKSMRKYTIKANTDEVQEEGSRESTPDRTSLRRSTRNKTPDLKLSVTELQGKTRSRALHISEEEEIKQVDQANTMHEEESKNKKQEEDVAKKGEQPMIRGTRGKSKTPDRTMADDVEPTTPTRRTRGISKTPDRTSADSNKLITPAKSISKMLGQMIAESTEQVTPTRRTRGNSKTPDQTIADSNESLTPTRRIKKRKMSPEEKNKNVTIVTSSSSPTRVILKTQKEKHTEQTLSEDPLTPIKKSVLEKPLTPTRKSMRLQTAHEESVISSTNVDLPDPLELKERSTRSQRSPSRSTTDTKEDMLTPSRRSSRRQKSPDTLKSNASVLGISQQSSPATRKSTRKLRSPEKLHTDEIEPVVMHSSPNRSKASAKAKGKLEETMTADTMFLEKEKITRSKRASSVELDSPRPRSVTRGRSAEPGVPVRNARGRKTPDRTVPEIKTQEAVFDEGLEDQMPPLRLEIDDDSSPESLIIQTNSLHQRTTPDRTSYKDSESETTSSLTAIKNISKQLSPSFIFSPPLQHGEKNIPVFSSELDIGKDIELEVQQHTFVFSHPTIATEQEVDEDPTNIATKQEAVNDQIVAPEQESVYVSLEEKSPEKVEEDQPAQAEPKPKRKRRTLYNGSPLLLSPGSPLANRAVQRQPTETQRLSASILRRYKPRRIRSRRLQPSQTSSRQ</sequence>
<feature type="compositionally biased region" description="Basic and acidic residues" evidence="3">
    <location>
        <begin position="2055"/>
        <end position="2064"/>
    </location>
</feature>
<evidence type="ECO:0000259" key="5">
    <source>
        <dbReference type="Pfam" id="PF16687"/>
    </source>
</evidence>
<dbReference type="InterPro" id="IPR025151">
    <property type="entry name" value="ELYS_dom"/>
</dbReference>
<feature type="compositionally biased region" description="Polar residues" evidence="3">
    <location>
        <begin position="2027"/>
        <end position="2048"/>
    </location>
</feature>
<evidence type="ECO:0000313" key="7">
    <source>
        <dbReference type="Proteomes" id="UP001233172"/>
    </source>
</evidence>
<dbReference type="Pfam" id="PF16687">
    <property type="entry name" value="ELYS-bb"/>
    <property type="match status" value="1"/>
</dbReference>
<dbReference type="InterPro" id="IPR036322">
    <property type="entry name" value="WD40_repeat_dom_sf"/>
</dbReference>
<feature type="compositionally biased region" description="Polar residues" evidence="3">
    <location>
        <begin position="1678"/>
        <end position="1699"/>
    </location>
</feature>
<protein>
    <submittedName>
        <fullName evidence="6">Protein ELYS</fullName>
    </submittedName>
</protein>
<feature type="compositionally biased region" description="Polar residues" evidence="3">
    <location>
        <begin position="2178"/>
        <end position="2191"/>
    </location>
</feature>
<evidence type="ECO:0000256" key="2">
    <source>
        <dbReference type="ARBA" id="ARBA00023242"/>
    </source>
</evidence>
<feature type="compositionally biased region" description="Low complexity" evidence="3">
    <location>
        <begin position="2332"/>
        <end position="2343"/>
    </location>
</feature>
<accession>A0AAD8BVQ7</accession>
<dbReference type="Proteomes" id="UP001233172">
    <property type="component" value="Unassembled WGS sequence"/>
</dbReference>
<feature type="compositionally biased region" description="Basic residues" evidence="3">
    <location>
        <begin position="2364"/>
        <end position="2375"/>
    </location>
</feature>
<evidence type="ECO:0000256" key="3">
    <source>
        <dbReference type="SAM" id="MobiDB-lite"/>
    </source>
</evidence>
<evidence type="ECO:0000313" key="6">
    <source>
        <dbReference type="EMBL" id="KAK0061558.1"/>
    </source>
</evidence>
<feature type="compositionally biased region" description="Polar residues" evidence="3">
    <location>
        <begin position="1869"/>
        <end position="1899"/>
    </location>
</feature>
<feature type="compositionally biased region" description="Polar residues" evidence="3">
    <location>
        <begin position="2348"/>
        <end position="2359"/>
    </location>
</feature>
<feature type="compositionally biased region" description="Basic and acidic residues" evidence="3">
    <location>
        <begin position="2141"/>
        <end position="2152"/>
    </location>
</feature>
<feature type="domain" description="ELYS-like" evidence="4">
    <location>
        <begin position="729"/>
        <end position="952"/>
    </location>
</feature>
<feature type="domain" description="ELYS beta-propeller" evidence="5">
    <location>
        <begin position="30"/>
        <end position="484"/>
    </location>
</feature>
<gene>
    <name evidence="6" type="ORF">Bpfe_008940</name>
</gene>
<dbReference type="Pfam" id="PF13934">
    <property type="entry name" value="ELYS"/>
    <property type="match status" value="1"/>
</dbReference>
<feature type="compositionally biased region" description="Polar residues" evidence="3">
    <location>
        <begin position="1916"/>
        <end position="1927"/>
    </location>
</feature>
<dbReference type="InterPro" id="IPR032040">
    <property type="entry name" value="ELYS-bb"/>
</dbReference>
<dbReference type="EMBL" id="JASAOG010000029">
    <property type="protein sequence ID" value="KAK0061558.1"/>
    <property type="molecule type" value="Genomic_DNA"/>
</dbReference>
<feature type="compositionally biased region" description="Basic and acidic residues" evidence="3">
    <location>
        <begin position="1784"/>
        <end position="1803"/>
    </location>
</feature>
<feature type="compositionally biased region" description="Polar residues" evidence="3">
    <location>
        <begin position="1645"/>
        <end position="1664"/>
    </location>
</feature>
<feature type="compositionally biased region" description="Basic and acidic residues" evidence="3">
    <location>
        <begin position="2192"/>
        <end position="2203"/>
    </location>
</feature>
<feature type="compositionally biased region" description="Basic and acidic residues" evidence="3">
    <location>
        <begin position="1566"/>
        <end position="1583"/>
    </location>
</feature>
<comment type="caution">
    <text evidence="6">The sequence shown here is derived from an EMBL/GenBank/DDBJ whole genome shotgun (WGS) entry which is preliminary data.</text>
</comment>
<keyword evidence="2" id="KW-0539">Nucleus</keyword>
<proteinExistence type="predicted"/>